<feature type="non-terminal residue" evidence="3">
    <location>
        <position position="236"/>
    </location>
</feature>
<evidence type="ECO:0000313" key="3">
    <source>
        <dbReference type="RefSeq" id="XP_022242129.1"/>
    </source>
</evidence>
<dbReference type="PANTHER" id="PTHR14695">
    <property type="entry name" value="SHC SH2-DOMAIN BINDING PROTEIN 1-RELATED"/>
    <property type="match status" value="1"/>
</dbReference>
<proteinExistence type="predicted"/>
<accession>A0ABM1SES4</accession>
<protein>
    <submittedName>
        <fullName evidence="3">SHC SH2 domain-binding protein 1-like</fullName>
    </submittedName>
</protein>
<gene>
    <name evidence="3" type="primary">LOC106459866</name>
</gene>
<dbReference type="InterPro" id="IPR045140">
    <property type="entry name" value="SHCBP1-like"/>
</dbReference>
<feature type="domain" description="SHC SH2" evidence="1">
    <location>
        <begin position="24"/>
        <end position="173"/>
    </location>
</feature>
<dbReference type="InterPro" id="IPR057508">
    <property type="entry name" value="SHCBP-like_N"/>
</dbReference>
<evidence type="ECO:0000259" key="1">
    <source>
        <dbReference type="Pfam" id="PF23762"/>
    </source>
</evidence>
<dbReference type="PANTHER" id="PTHR14695:SF4">
    <property type="entry name" value="PROTEIN NESSUN DORMA"/>
    <property type="match status" value="1"/>
</dbReference>
<dbReference type="RefSeq" id="XP_022242129.1">
    <property type="nucleotide sequence ID" value="XM_022386421.1"/>
</dbReference>
<dbReference type="GeneID" id="106459866"/>
<name>A0ABM1SES4_LIMPO</name>
<evidence type="ECO:0000313" key="2">
    <source>
        <dbReference type="Proteomes" id="UP000694941"/>
    </source>
</evidence>
<dbReference type="Pfam" id="PF23762">
    <property type="entry name" value="SHCBP_N"/>
    <property type="match status" value="1"/>
</dbReference>
<keyword evidence="2" id="KW-1185">Reference proteome</keyword>
<sequence>MNNISSYPAVYKISFEQDAFEELQEKYSKDILCAARNSEVESAMVEYITKVIEPVGWMAVWRATPKSFGLNFFCDMLVEVKDVSMQKLEADVKVLRIVSEVKSEEKPDLKSKVETMLKEELSVPLIELYPVSERDEEEQYLNTALAIEHVRPWDEDEENDIFVEKCLTQRLRFSPYVGVHHAAAEFPDKRPDIPFRGEPGQDDDDLDILFPPPSFAMQSQDYICCHSHFFLLMVSQ</sequence>
<reference evidence="3" key="1">
    <citation type="submission" date="2025-08" db="UniProtKB">
        <authorList>
            <consortium name="RefSeq"/>
        </authorList>
    </citation>
    <scope>IDENTIFICATION</scope>
    <source>
        <tissue evidence="3">Muscle</tissue>
    </source>
</reference>
<organism evidence="2 3">
    <name type="scientific">Limulus polyphemus</name>
    <name type="common">Atlantic horseshoe crab</name>
    <dbReference type="NCBI Taxonomy" id="6850"/>
    <lineage>
        <taxon>Eukaryota</taxon>
        <taxon>Metazoa</taxon>
        <taxon>Ecdysozoa</taxon>
        <taxon>Arthropoda</taxon>
        <taxon>Chelicerata</taxon>
        <taxon>Merostomata</taxon>
        <taxon>Xiphosura</taxon>
        <taxon>Limulidae</taxon>
        <taxon>Limulus</taxon>
    </lineage>
</organism>
<dbReference type="Proteomes" id="UP000694941">
    <property type="component" value="Unplaced"/>
</dbReference>